<accession>A0A1I2GBP3</accession>
<sequence length="255" mass="29347">MKKSAYYRTMYRRRNVIKEALLNFFLGLSSWPRMIIEVLIRRNQGERYFSASGAVTLAILLTIGPIFLIGPIRYETGGSEMSILFGKFLTWYLYLIAFMYAASQRHEEVKRLPNVFDFARFSLSTGEVHPAFRNIEISGKPADIRTIETIIEPGFFFIIGFILWMVGQPIGCVLFISSLFYSFSYAAAYHAGDNFLMDQIDVNICNEQLVKTFIEDCDPAHSKGFNFYGRRPADPDARRRMAEMFMADDETVEAF</sequence>
<dbReference type="OrthoDB" id="676747at2"/>
<feature type="transmembrane region" description="Helical" evidence="1">
    <location>
        <begin position="81"/>
        <end position="102"/>
    </location>
</feature>
<feature type="transmembrane region" description="Helical" evidence="1">
    <location>
        <begin position="155"/>
        <end position="181"/>
    </location>
</feature>
<dbReference type="STRING" id="662367.SAMN05216167_13119"/>
<dbReference type="EMBL" id="FOLQ01000031">
    <property type="protein sequence ID" value="SFF14932.1"/>
    <property type="molecule type" value="Genomic_DNA"/>
</dbReference>
<keyword evidence="1" id="KW-1133">Transmembrane helix</keyword>
<protein>
    <submittedName>
        <fullName evidence="2">Uncharacterized protein</fullName>
    </submittedName>
</protein>
<evidence type="ECO:0000313" key="3">
    <source>
        <dbReference type="Proteomes" id="UP000198598"/>
    </source>
</evidence>
<reference evidence="2 3" key="1">
    <citation type="submission" date="2016-10" db="EMBL/GenBank/DDBJ databases">
        <authorList>
            <person name="de Groot N.N."/>
        </authorList>
    </citation>
    <scope>NUCLEOTIDE SEQUENCE [LARGE SCALE GENOMIC DNA]</scope>
    <source>
        <strain evidence="2 3">DSM 26130</strain>
    </source>
</reference>
<keyword evidence="1" id="KW-0812">Transmembrane</keyword>
<evidence type="ECO:0000256" key="1">
    <source>
        <dbReference type="SAM" id="Phobius"/>
    </source>
</evidence>
<dbReference type="RefSeq" id="WP_093834265.1">
    <property type="nucleotide sequence ID" value="NZ_FOLQ01000031.1"/>
</dbReference>
<name>A0A1I2GBP3_9BACT</name>
<organism evidence="2 3">
    <name type="scientific">Spirosoma endophyticum</name>
    <dbReference type="NCBI Taxonomy" id="662367"/>
    <lineage>
        <taxon>Bacteria</taxon>
        <taxon>Pseudomonadati</taxon>
        <taxon>Bacteroidota</taxon>
        <taxon>Cytophagia</taxon>
        <taxon>Cytophagales</taxon>
        <taxon>Cytophagaceae</taxon>
        <taxon>Spirosoma</taxon>
    </lineage>
</organism>
<keyword evidence="3" id="KW-1185">Reference proteome</keyword>
<feature type="transmembrane region" description="Helical" evidence="1">
    <location>
        <begin position="48"/>
        <end position="69"/>
    </location>
</feature>
<dbReference type="Proteomes" id="UP000198598">
    <property type="component" value="Unassembled WGS sequence"/>
</dbReference>
<evidence type="ECO:0000313" key="2">
    <source>
        <dbReference type="EMBL" id="SFF14932.1"/>
    </source>
</evidence>
<proteinExistence type="predicted"/>
<dbReference type="AlphaFoldDB" id="A0A1I2GBP3"/>
<keyword evidence="1" id="KW-0472">Membrane</keyword>
<gene>
    <name evidence="2" type="ORF">SAMN05216167_13119</name>
</gene>